<reference evidence="2 3" key="2">
    <citation type="submission" date="2018-11" db="EMBL/GenBank/DDBJ databases">
        <authorList>
            <consortium name="Pathogen Informatics"/>
        </authorList>
    </citation>
    <scope>NUCLEOTIDE SEQUENCE [LARGE SCALE GENOMIC DNA]</scope>
</reference>
<dbReference type="Proteomes" id="UP000267606">
    <property type="component" value="Unassembled WGS sequence"/>
</dbReference>
<sequence>MLVSSCWIILLGLHALVAFEKPVIDGHHDPDLYEVRGNSFSPMA</sequence>
<feature type="signal peptide" evidence="1">
    <location>
        <begin position="1"/>
        <end position="18"/>
    </location>
</feature>
<keyword evidence="3" id="KW-1185">Reference proteome</keyword>
<protein>
    <submittedName>
        <fullName evidence="4">Secreted protein</fullName>
    </submittedName>
</protein>
<reference evidence="4" key="1">
    <citation type="submission" date="2016-06" db="UniProtKB">
        <authorList>
            <consortium name="WormBaseParasite"/>
        </authorList>
    </citation>
    <scope>IDENTIFICATION</scope>
</reference>
<evidence type="ECO:0000256" key="1">
    <source>
        <dbReference type="SAM" id="SignalP"/>
    </source>
</evidence>
<proteinExistence type="predicted"/>
<evidence type="ECO:0000313" key="2">
    <source>
        <dbReference type="EMBL" id="VDO69532.1"/>
    </source>
</evidence>
<evidence type="ECO:0000313" key="4">
    <source>
        <dbReference type="WBParaSite" id="OFLC_0001056601-mRNA-1"/>
    </source>
</evidence>
<dbReference type="WBParaSite" id="OFLC_0001056601-mRNA-1">
    <property type="protein sequence ID" value="OFLC_0001056601-mRNA-1"/>
    <property type="gene ID" value="OFLC_0001056601"/>
</dbReference>
<evidence type="ECO:0000313" key="3">
    <source>
        <dbReference type="Proteomes" id="UP000267606"/>
    </source>
</evidence>
<name>A0A183HSV4_9BILA</name>
<organism evidence="4">
    <name type="scientific">Onchocerca flexuosa</name>
    <dbReference type="NCBI Taxonomy" id="387005"/>
    <lineage>
        <taxon>Eukaryota</taxon>
        <taxon>Metazoa</taxon>
        <taxon>Ecdysozoa</taxon>
        <taxon>Nematoda</taxon>
        <taxon>Chromadorea</taxon>
        <taxon>Rhabditida</taxon>
        <taxon>Spirurina</taxon>
        <taxon>Spiruromorpha</taxon>
        <taxon>Filarioidea</taxon>
        <taxon>Onchocercidae</taxon>
        <taxon>Onchocerca</taxon>
    </lineage>
</organism>
<feature type="chain" id="PRO_5044552630" evidence="1">
    <location>
        <begin position="19"/>
        <end position="44"/>
    </location>
</feature>
<keyword evidence="1" id="KW-0732">Signal</keyword>
<gene>
    <name evidence="2" type="ORF">OFLC_LOCUS10565</name>
</gene>
<dbReference type="EMBL" id="UZAJ01014217">
    <property type="protein sequence ID" value="VDO69532.1"/>
    <property type="molecule type" value="Genomic_DNA"/>
</dbReference>
<accession>A0A183HSV4</accession>
<dbReference type="STRING" id="387005.A0A183HSV4"/>
<dbReference type="AlphaFoldDB" id="A0A183HSV4"/>